<sequence length="976" mass="109566">MQRDTQENHWTMSPPTRHVQSPREHIEDDAHPALEPAVTSIPVTPGVHMAGHSAYIEPKGTSHNTTLPFDPDNVTPGPQWNANSYFAPRDNGRPSSPTEAAAGARSGEELLRRLSLVPDPSVKQDLADVDPRAAHPGLNLSGRVISATFCVPYNIGFSPGFDWELKSRRGTSALFDSFSYLASSASPWNHTLIGWTGEIRELPGARPPSSASLNSMAGQSQANKASAPIPVNRNSAPPQPTQSEGLRVDRADRERLEKQLERDHGGKIVPVWLIDEMDESQDVAILKEQSRWRRYAEHELYTLFHYKQNEPADGRAARRSWADYYRMNKLFADRILEIYKPGDIIVIHDYYLLLLPSLLRQRLPNVYIGFFLHVPFPSSEFYRCLSRRKEILEGVLGANMVGFQSYSYSRHFSSCCTRILGFDSSSAGVDAYGAHVAVDVFPIGINASSTQRQAFGDLLIEEKIKGIRELYAGKKIIVGRDRLDSVRGIAQKLQAFEIFLERYPEWHDKVVLIQVTSPSQVQDDQDDDDDNKIVNKIADLVARINGAFGSLSFTPVQHFPQYLSKEEYFALLRVADVGLITSVRDGMNTTSLEYVICQKENRGPLILSEFSGTAGSLGGAIHINPWDLGGVAEAINEALLMPQEQRKEQHEKLYRHVVANNVQAWTNNFLKRLMTNLSSFDQSFATPALDRAKLLYQYRQAKKRLFMFDYDGTLTPIVKDPQSAIPSDRVIRTLKTLAADPANSVWIISGRDQAFLDEWMGHISELGLSAEHGSFMRHPRSEDWENLTEKTDMSWQAEVMKVFQHYTERTQGSFIERKKIALTWHYRRADPEYGAFQARECQKHLDRTVAKKFDVEVMAGKANLEVRPRFVNKGEIAKRLIQKYGNGARDTPEFVLCLGDDFTDEDMFRSLRQSRLPPDHVFSVTVGASAKQTLASWHLVEPSDVISVISLLNGSADAGNVGAVAVVEGSVPESRL</sequence>
<dbReference type="FunFam" id="3.30.70.1020:FF:000003">
    <property type="entry name" value="Alpha,alpha-trehalose-phosphate synthase subunit Tps2"/>
    <property type="match status" value="1"/>
</dbReference>
<evidence type="ECO:0000256" key="2">
    <source>
        <dbReference type="ARBA" id="ARBA00006330"/>
    </source>
</evidence>
<dbReference type="OrthoDB" id="755951at2759"/>
<dbReference type="InterPro" id="IPR023214">
    <property type="entry name" value="HAD_sf"/>
</dbReference>
<dbReference type="InterPro" id="IPR036412">
    <property type="entry name" value="HAD-like_sf"/>
</dbReference>
<keyword evidence="5" id="KW-1185">Reference proteome</keyword>
<dbReference type="AlphaFoldDB" id="A0A6A6EUR8"/>
<evidence type="ECO:0000256" key="1">
    <source>
        <dbReference type="ARBA" id="ARBA00005409"/>
    </source>
</evidence>
<feature type="compositionally biased region" description="Polar residues" evidence="3">
    <location>
        <begin position="232"/>
        <end position="244"/>
    </location>
</feature>
<dbReference type="FunFam" id="3.40.50.1000:FF:000052">
    <property type="entry name" value="Alpha,alpha-trehalose-phosphate synthase [UDP-forming] 6"/>
    <property type="match status" value="1"/>
</dbReference>
<dbReference type="GO" id="GO:0031505">
    <property type="term" value="P:fungal-type cell wall organization"/>
    <property type="evidence" value="ECO:0007669"/>
    <property type="project" value="TreeGrafter"/>
</dbReference>
<dbReference type="SUPFAM" id="SSF53756">
    <property type="entry name" value="UDP-Glycosyltransferase/glycogen phosphorylase"/>
    <property type="match status" value="1"/>
</dbReference>
<dbReference type="InterPro" id="IPR001830">
    <property type="entry name" value="Glyco_trans_20"/>
</dbReference>
<dbReference type="GO" id="GO:0005992">
    <property type="term" value="P:trehalose biosynthetic process"/>
    <property type="evidence" value="ECO:0007669"/>
    <property type="project" value="InterPro"/>
</dbReference>
<comment type="similarity">
    <text evidence="2">In the C-terminal section; belongs to the trehalose phosphatase family.</text>
</comment>
<dbReference type="Gene3D" id="3.30.70.1020">
    <property type="entry name" value="Trehalose-6-phosphate phosphatase related protein, domain 2"/>
    <property type="match status" value="1"/>
</dbReference>
<proteinExistence type="inferred from homology"/>
<dbReference type="CDD" id="cd03788">
    <property type="entry name" value="GT20_TPS"/>
    <property type="match status" value="1"/>
</dbReference>
<dbReference type="SUPFAM" id="SSF56784">
    <property type="entry name" value="HAD-like"/>
    <property type="match status" value="1"/>
</dbReference>
<accession>A0A6A6EUR8</accession>
<protein>
    <submittedName>
        <fullName evidence="4">Glycosyltransferase family 20 protein</fullName>
    </submittedName>
</protein>
<dbReference type="GO" id="GO:0034605">
    <property type="term" value="P:cellular response to heat"/>
    <property type="evidence" value="ECO:0007669"/>
    <property type="project" value="TreeGrafter"/>
</dbReference>
<comment type="similarity">
    <text evidence="1">In the N-terminal section; belongs to the glycosyltransferase 20 family.</text>
</comment>
<dbReference type="FunFam" id="3.40.50.1000:FF:000617">
    <property type="match status" value="1"/>
</dbReference>
<dbReference type="PANTHER" id="PTHR10788:SF123">
    <property type="entry name" value="TREHALOSE-PHOSPHATASE"/>
    <property type="match status" value="1"/>
</dbReference>
<feature type="region of interest" description="Disordered" evidence="3">
    <location>
        <begin position="1"/>
        <end position="28"/>
    </location>
</feature>
<dbReference type="Gene3D" id="3.40.50.1000">
    <property type="entry name" value="HAD superfamily/HAD-like"/>
    <property type="match status" value="1"/>
</dbReference>
<dbReference type="FunFam" id="3.40.50.2000:FF:000036">
    <property type="entry name" value="Alpha,alpha-trehalose-phosphate synthase subunit Tps2"/>
    <property type="match status" value="1"/>
</dbReference>
<dbReference type="NCBIfam" id="TIGR01484">
    <property type="entry name" value="HAD-SF-IIB"/>
    <property type="match status" value="1"/>
</dbReference>
<dbReference type="Pfam" id="PF00982">
    <property type="entry name" value="Glyco_transf_20"/>
    <property type="match status" value="1"/>
</dbReference>
<dbReference type="InterPro" id="IPR006379">
    <property type="entry name" value="HAD-SF_hydro_IIB"/>
</dbReference>
<reference evidence="4" key="1">
    <citation type="journal article" date="2020" name="Stud. Mycol.">
        <title>101 Dothideomycetes genomes: a test case for predicting lifestyles and emergence of pathogens.</title>
        <authorList>
            <person name="Haridas S."/>
            <person name="Albert R."/>
            <person name="Binder M."/>
            <person name="Bloem J."/>
            <person name="Labutti K."/>
            <person name="Salamov A."/>
            <person name="Andreopoulos B."/>
            <person name="Baker S."/>
            <person name="Barry K."/>
            <person name="Bills G."/>
            <person name="Bluhm B."/>
            <person name="Cannon C."/>
            <person name="Castanera R."/>
            <person name="Culley D."/>
            <person name="Daum C."/>
            <person name="Ezra D."/>
            <person name="Gonzalez J."/>
            <person name="Henrissat B."/>
            <person name="Kuo A."/>
            <person name="Liang C."/>
            <person name="Lipzen A."/>
            <person name="Lutzoni F."/>
            <person name="Magnuson J."/>
            <person name="Mondo S."/>
            <person name="Nolan M."/>
            <person name="Ohm R."/>
            <person name="Pangilinan J."/>
            <person name="Park H.-J."/>
            <person name="Ramirez L."/>
            <person name="Alfaro M."/>
            <person name="Sun H."/>
            <person name="Tritt A."/>
            <person name="Yoshinaga Y."/>
            <person name="Zwiers L.-H."/>
            <person name="Turgeon B."/>
            <person name="Goodwin S."/>
            <person name="Spatafora J."/>
            <person name="Crous P."/>
            <person name="Grigoriev I."/>
        </authorList>
    </citation>
    <scope>NUCLEOTIDE SEQUENCE</scope>
    <source>
        <strain evidence="4">CBS 207.26</strain>
    </source>
</reference>
<dbReference type="Proteomes" id="UP000800200">
    <property type="component" value="Unassembled WGS sequence"/>
</dbReference>
<evidence type="ECO:0000313" key="5">
    <source>
        <dbReference type="Proteomes" id="UP000800200"/>
    </source>
</evidence>
<dbReference type="FunFam" id="3.40.50.2000:FF:000131">
    <property type="entry name" value="Trehalose-6-phosphate phosphatase"/>
    <property type="match status" value="1"/>
</dbReference>
<evidence type="ECO:0000313" key="4">
    <source>
        <dbReference type="EMBL" id="KAF2195314.1"/>
    </source>
</evidence>
<feature type="region of interest" description="Disordered" evidence="3">
    <location>
        <begin position="203"/>
        <end position="250"/>
    </location>
</feature>
<feature type="compositionally biased region" description="Polar residues" evidence="3">
    <location>
        <begin position="209"/>
        <end position="224"/>
    </location>
</feature>
<feature type="region of interest" description="Disordered" evidence="3">
    <location>
        <begin position="77"/>
        <end position="106"/>
    </location>
</feature>
<dbReference type="GO" id="GO:0004805">
    <property type="term" value="F:trehalose-phosphatase activity"/>
    <property type="evidence" value="ECO:0007669"/>
    <property type="project" value="TreeGrafter"/>
</dbReference>
<dbReference type="Gene3D" id="3.40.50.2000">
    <property type="entry name" value="Glycogen Phosphorylase B"/>
    <property type="match status" value="2"/>
</dbReference>
<dbReference type="EMBL" id="ML994610">
    <property type="protein sequence ID" value="KAF2195314.1"/>
    <property type="molecule type" value="Genomic_DNA"/>
</dbReference>
<dbReference type="NCBIfam" id="TIGR00685">
    <property type="entry name" value="T6PP"/>
    <property type="match status" value="1"/>
</dbReference>
<dbReference type="GO" id="GO:0005946">
    <property type="term" value="C:alpha,alpha-trehalose-phosphate synthase complex (UDP-forming)"/>
    <property type="evidence" value="ECO:0007669"/>
    <property type="project" value="TreeGrafter"/>
</dbReference>
<name>A0A6A6EUR8_9PEZI</name>
<dbReference type="PANTHER" id="PTHR10788">
    <property type="entry name" value="TREHALOSE-6-PHOSPHATE SYNTHASE"/>
    <property type="match status" value="1"/>
</dbReference>
<dbReference type="GO" id="GO:0003825">
    <property type="term" value="F:alpha,alpha-trehalose-phosphate synthase (UDP-forming) activity"/>
    <property type="evidence" value="ECO:0007669"/>
    <property type="project" value="TreeGrafter"/>
</dbReference>
<organism evidence="4 5">
    <name type="scientific">Zopfia rhizophila CBS 207.26</name>
    <dbReference type="NCBI Taxonomy" id="1314779"/>
    <lineage>
        <taxon>Eukaryota</taxon>
        <taxon>Fungi</taxon>
        <taxon>Dikarya</taxon>
        <taxon>Ascomycota</taxon>
        <taxon>Pezizomycotina</taxon>
        <taxon>Dothideomycetes</taxon>
        <taxon>Dothideomycetes incertae sedis</taxon>
        <taxon>Zopfiaceae</taxon>
        <taxon>Zopfia</taxon>
    </lineage>
</organism>
<gene>
    <name evidence="4" type="ORF">K469DRAFT_615805</name>
</gene>
<keyword evidence="4" id="KW-0808">Transferase</keyword>
<evidence type="ECO:0000256" key="3">
    <source>
        <dbReference type="SAM" id="MobiDB-lite"/>
    </source>
</evidence>
<dbReference type="CDD" id="cd01627">
    <property type="entry name" value="HAD_TPP"/>
    <property type="match status" value="1"/>
</dbReference>
<dbReference type="Pfam" id="PF02358">
    <property type="entry name" value="Trehalose_PPase"/>
    <property type="match status" value="1"/>
</dbReference>
<dbReference type="GO" id="GO:0005829">
    <property type="term" value="C:cytosol"/>
    <property type="evidence" value="ECO:0007669"/>
    <property type="project" value="TreeGrafter"/>
</dbReference>
<dbReference type="InterPro" id="IPR003337">
    <property type="entry name" value="Trehalose_PPase"/>
</dbReference>